<dbReference type="eggNOG" id="ENOG5032U05">
    <property type="taxonomic scope" value="Bacteria"/>
</dbReference>
<dbReference type="Proteomes" id="UP000006044">
    <property type="component" value="Unassembled WGS sequence"/>
</dbReference>
<comment type="caution">
    <text evidence="2">The sequence shown here is derived from an EMBL/GenBank/DDBJ whole genome shotgun (WGS) entry which is preliminary data.</text>
</comment>
<organism evidence="2 3">
    <name type="scientific">Barnesiella intestinihominis YIT 11860</name>
    <dbReference type="NCBI Taxonomy" id="742726"/>
    <lineage>
        <taxon>Bacteria</taxon>
        <taxon>Pseudomonadati</taxon>
        <taxon>Bacteroidota</taxon>
        <taxon>Bacteroidia</taxon>
        <taxon>Bacteroidales</taxon>
        <taxon>Barnesiellaceae</taxon>
        <taxon>Barnesiella</taxon>
    </lineage>
</organism>
<reference evidence="2 3" key="1">
    <citation type="submission" date="2012-08" db="EMBL/GenBank/DDBJ databases">
        <title>The Genome Sequence of Barnesiella intestinihominis YIT 11860.</title>
        <authorList>
            <consortium name="The Broad Institute Genome Sequencing Platform"/>
            <person name="Earl A."/>
            <person name="Ward D."/>
            <person name="Feldgarden M."/>
            <person name="Gevers D."/>
            <person name="Morotomi M."/>
            <person name="Walker B."/>
            <person name="Young S.K."/>
            <person name="Zeng Q."/>
            <person name="Gargeya S."/>
            <person name="Fitzgerald M."/>
            <person name="Haas B."/>
            <person name="Abouelleil A."/>
            <person name="Alvarado L."/>
            <person name="Arachchi H.M."/>
            <person name="Berlin A.M."/>
            <person name="Chapman S.B."/>
            <person name="Goldberg J."/>
            <person name="Griggs A."/>
            <person name="Gujja S."/>
            <person name="Hansen M."/>
            <person name="Howarth C."/>
            <person name="Imamovic A."/>
            <person name="Larimer J."/>
            <person name="McCowen C."/>
            <person name="Montmayeur A."/>
            <person name="Murphy C."/>
            <person name="Neiman D."/>
            <person name="Pearson M."/>
            <person name="Priest M."/>
            <person name="Roberts A."/>
            <person name="Saif S."/>
            <person name="Shea T."/>
            <person name="Sisk P."/>
            <person name="Sykes S."/>
            <person name="Wortman J."/>
            <person name="Nusbaum C."/>
            <person name="Birren B."/>
        </authorList>
    </citation>
    <scope>NUCLEOTIDE SEQUENCE [LARGE SCALE GENOMIC DNA]</scope>
    <source>
        <strain evidence="2 3">YIT 11860</strain>
    </source>
</reference>
<sequence length="169" mass="19959">MKTMVYIFFSFFMFCAMNLNAQSPIEIDTVSLRYVNGFTNQHEIVDEYRMKNHSNEEYITWVSLEPIKNKSNLLLMREFFLQAHGDFSYLHLMGDCILDELPVNTGYSFIKKIAPGETFSYFIVKTDPESNFYSERIVLMKESELTQFLKTQLEERYFFKPSNIVLTGK</sequence>
<keyword evidence="1" id="KW-0732">Signal</keyword>
<evidence type="ECO:0000313" key="3">
    <source>
        <dbReference type="Proteomes" id="UP000006044"/>
    </source>
</evidence>
<evidence type="ECO:0000313" key="2">
    <source>
        <dbReference type="EMBL" id="EJZ65373.1"/>
    </source>
</evidence>
<name>K0X1V6_9BACT</name>
<proteinExistence type="predicted"/>
<dbReference type="AlphaFoldDB" id="K0X1V6"/>
<dbReference type="HOGENOM" id="CLU_1575421_0_0_10"/>
<dbReference type="EMBL" id="ADLE01000006">
    <property type="protein sequence ID" value="EJZ65373.1"/>
    <property type="molecule type" value="Genomic_DNA"/>
</dbReference>
<gene>
    <name evidence="2" type="ORF">HMPREF9448_00754</name>
</gene>
<protein>
    <submittedName>
        <fullName evidence="2">Uncharacterized protein</fullName>
    </submittedName>
</protein>
<feature type="signal peptide" evidence="1">
    <location>
        <begin position="1"/>
        <end position="21"/>
    </location>
</feature>
<accession>K0X1V6</accession>
<dbReference type="STRING" id="742726.HMPREF9448_00754"/>
<feature type="chain" id="PRO_5003840590" evidence="1">
    <location>
        <begin position="22"/>
        <end position="169"/>
    </location>
</feature>
<keyword evidence="3" id="KW-1185">Reference proteome</keyword>
<evidence type="ECO:0000256" key="1">
    <source>
        <dbReference type="SAM" id="SignalP"/>
    </source>
</evidence>